<dbReference type="GO" id="GO:0006446">
    <property type="term" value="P:regulation of translational initiation"/>
    <property type="evidence" value="ECO:0007669"/>
    <property type="project" value="TreeGrafter"/>
</dbReference>
<name>A0A1E4TPH8_PACTA</name>
<dbReference type="GO" id="GO:0043022">
    <property type="term" value="F:ribosome binding"/>
    <property type="evidence" value="ECO:0007669"/>
    <property type="project" value="EnsemblFungi"/>
</dbReference>
<evidence type="ECO:0000259" key="7">
    <source>
        <dbReference type="PROSITE" id="PS50908"/>
    </source>
</evidence>
<evidence type="ECO:0000256" key="5">
    <source>
        <dbReference type="ARBA" id="ARBA00022845"/>
    </source>
</evidence>
<protein>
    <recommendedName>
        <fullName evidence="7">RWD domain-containing protein</fullName>
    </recommendedName>
</protein>
<dbReference type="GO" id="GO:0034198">
    <property type="term" value="P:cellular response to amino acid starvation"/>
    <property type="evidence" value="ECO:0007669"/>
    <property type="project" value="EnsemblFungi"/>
</dbReference>
<evidence type="ECO:0000256" key="2">
    <source>
        <dbReference type="ARBA" id="ARBA00007665"/>
    </source>
</evidence>
<dbReference type="InterPro" id="IPR001498">
    <property type="entry name" value="Impact_N"/>
</dbReference>
<organism evidence="8 9">
    <name type="scientific">Pachysolen tannophilus NRRL Y-2460</name>
    <dbReference type="NCBI Taxonomy" id="669874"/>
    <lineage>
        <taxon>Eukaryota</taxon>
        <taxon>Fungi</taxon>
        <taxon>Dikarya</taxon>
        <taxon>Ascomycota</taxon>
        <taxon>Saccharomycotina</taxon>
        <taxon>Pichiomycetes</taxon>
        <taxon>Pachysolenaceae</taxon>
        <taxon>Pachysolen</taxon>
    </lineage>
</organism>
<accession>A0A1E4TPH8</accession>
<gene>
    <name evidence="8" type="ORF">PACTADRAFT_71460</name>
</gene>
<evidence type="ECO:0000313" key="9">
    <source>
        <dbReference type="Proteomes" id="UP000094236"/>
    </source>
</evidence>
<evidence type="ECO:0000256" key="6">
    <source>
        <dbReference type="ARBA" id="ARBA00023016"/>
    </source>
</evidence>
<dbReference type="InterPro" id="IPR016135">
    <property type="entry name" value="UBQ-conjugating_enzyme/RWD"/>
</dbReference>
<keyword evidence="3" id="KW-0963">Cytoplasm</keyword>
<dbReference type="InterPro" id="IPR036956">
    <property type="entry name" value="Impact_N_sf"/>
</dbReference>
<evidence type="ECO:0000256" key="1">
    <source>
        <dbReference type="ARBA" id="ARBA00004496"/>
    </source>
</evidence>
<dbReference type="Gene3D" id="3.10.110.10">
    <property type="entry name" value="Ubiquitin Conjugating Enzyme"/>
    <property type="match status" value="1"/>
</dbReference>
<keyword evidence="4" id="KW-0678">Repressor</keyword>
<keyword evidence="9" id="KW-1185">Reference proteome</keyword>
<dbReference type="AlphaFoldDB" id="A0A1E4TPH8"/>
<dbReference type="Proteomes" id="UP000094236">
    <property type="component" value="Unassembled WGS sequence"/>
</dbReference>
<evidence type="ECO:0000313" key="8">
    <source>
        <dbReference type="EMBL" id="ODV93647.1"/>
    </source>
</evidence>
<dbReference type="PROSITE" id="PS50908">
    <property type="entry name" value="RWD"/>
    <property type="match status" value="1"/>
</dbReference>
<dbReference type="GO" id="GO:0005737">
    <property type="term" value="C:cytoplasm"/>
    <property type="evidence" value="ECO:0007669"/>
    <property type="project" value="UniProtKB-SubCell"/>
</dbReference>
<evidence type="ECO:0000256" key="3">
    <source>
        <dbReference type="ARBA" id="ARBA00022490"/>
    </source>
</evidence>
<reference evidence="9" key="1">
    <citation type="submission" date="2016-05" db="EMBL/GenBank/DDBJ databases">
        <title>Comparative genomics of biotechnologically important yeasts.</title>
        <authorList>
            <consortium name="DOE Joint Genome Institute"/>
            <person name="Riley R."/>
            <person name="Haridas S."/>
            <person name="Wolfe K.H."/>
            <person name="Lopes M.R."/>
            <person name="Hittinger C.T."/>
            <person name="Goker M."/>
            <person name="Salamov A."/>
            <person name="Wisecaver J."/>
            <person name="Long T.M."/>
            <person name="Aerts A.L."/>
            <person name="Barry K."/>
            <person name="Choi C."/>
            <person name="Clum A."/>
            <person name="Coughlan A.Y."/>
            <person name="Deshpande S."/>
            <person name="Douglass A.P."/>
            <person name="Hanson S.J."/>
            <person name="Klenk H.-P."/>
            <person name="Labutti K."/>
            <person name="Lapidus A."/>
            <person name="Lindquist E."/>
            <person name="Lipzen A."/>
            <person name="Meier-Kolthoff J.P."/>
            <person name="Ohm R.A."/>
            <person name="Otillar R.P."/>
            <person name="Pangilinan J."/>
            <person name="Peng Y."/>
            <person name="Rokas A."/>
            <person name="Rosa C.A."/>
            <person name="Scheuner C."/>
            <person name="Sibirny A.A."/>
            <person name="Slot J.C."/>
            <person name="Stielow J.B."/>
            <person name="Sun H."/>
            <person name="Kurtzman C.P."/>
            <person name="Blackwell M."/>
            <person name="Grigoriev I.V."/>
            <person name="Jeffries T.W."/>
        </authorList>
    </citation>
    <scope>NUCLEOTIDE SEQUENCE [LARGE SCALE GENOMIC DNA]</scope>
    <source>
        <strain evidence="9">NRRL Y-2460</strain>
    </source>
</reference>
<dbReference type="STRING" id="669874.A0A1E4TPH8"/>
<feature type="domain" description="RWD" evidence="7">
    <location>
        <begin position="10"/>
        <end position="108"/>
    </location>
</feature>
<proteinExistence type="inferred from homology"/>
<dbReference type="InterPro" id="IPR020568">
    <property type="entry name" value="Ribosomal_Su5_D2-typ_SF"/>
</dbReference>
<dbReference type="GO" id="GO:0140469">
    <property type="term" value="P:GCN2-mediated signaling"/>
    <property type="evidence" value="ECO:0007669"/>
    <property type="project" value="EnsemblFungi"/>
</dbReference>
<comment type="similarity">
    <text evidence="2">Belongs to the IMPACT family.</text>
</comment>
<dbReference type="Pfam" id="PF05773">
    <property type="entry name" value="RWD"/>
    <property type="match status" value="1"/>
</dbReference>
<dbReference type="GO" id="GO:0003785">
    <property type="term" value="F:actin monomer binding"/>
    <property type="evidence" value="ECO:0007669"/>
    <property type="project" value="EnsemblFungi"/>
</dbReference>
<dbReference type="InterPro" id="IPR006575">
    <property type="entry name" value="RWD_dom"/>
</dbReference>
<dbReference type="PANTHER" id="PTHR16301">
    <property type="entry name" value="IMPACT-RELATED"/>
    <property type="match status" value="1"/>
</dbReference>
<keyword evidence="5" id="KW-0810">Translation regulation</keyword>
<dbReference type="InterPro" id="IPR023582">
    <property type="entry name" value="Impact"/>
</dbReference>
<keyword evidence="6" id="KW-0346">Stress response</keyword>
<dbReference type="GO" id="GO:0004860">
    <property type="term" value="F:protein kinase inhibitor activity"/>
    <property type="evidence" value="ECO:0007669"/>
    <property type="project" value="EnsemblFungi"/>
</dbReference>
<dbReference type="SUPFAM" id="SSF54211">
    <property type="entry name" value="Ribosomal protein S5 domain 2-like"/>
    <property type="match status" value="1"/>
</dbReference>
<dbReference type="EMBL" id="KV454017">
    <property type="protein sequence ID" value="ODV93647.1"/>
    <property type="molecule type" value="Genomic_DNA"/>
</dbReference>
<dbReference type="PANTHER" id="PTHR16301:SF25">
    <property type="entry name" value="PROTEIN IMPACT"/>
    <property type="match status" value="1"/>
</dbReference>
<dbReference type="Pfam" id="PF01205">
    <property type="entry name" value="Impact_N"/>
    <property type="match status" value="1"/>
</dbReference>
<dbReference type="CDD" id="cd23822">
    <property type="entry name" value="RWD_ScYIH1-like"/>
    <property type="match status" value="1"/>
</dbReference>
<sequence>MQFPCQEFLDEIGAIEAIYPDSIKKLSSATYEFKVPQHDDVKIEMSFPKDYPRKPPSIERVTARETRPEKFENKVDKICEQVLNKVYVTDMVCVFDFLSFLENDLPSEPQKSAEIFTSDTDTNTGDAGDTAADVITGWVLSDAIIDRKSKFQAYAREVHSVAETTKLISDLKTDKKLLKAAHVMFAYRIRRGDLKYQDCDDDGESAAGGRLLHLLTVMDVWNCVVVVSRHFGGIHLGPDRFKHINAAARDAIVKAGINDSTNKDKKKK</sequence>
<dbReference type="SUPFAM" id="SSF54495">
    <property type="entry name" value="UBC-like"/>
    <property type="match status" value="1"/>
</dbReference>
<dbReference type="SMART" id="SM00591">
    <property type="entry name" value="RWD"/>
    <property type="match status" value="1"/>
</dbReference>
<dbReference type="OrthoDB" id="69641at2759"/>
<evidence type="ECO:0000256" key="4">
    <source>
        <dbReference type="ARBA" id="ARBA00022491"/>
    </source>
</evidence>
<dbReference type="Gene3D" id="3.30.230.30">
    <property type="entry name" value="Impact, N-terminal domain"/>
    <property type="match status" value="1"/>
</dbReference>
<dbReference type="GO" id="GO:0031333">
    <property type="term" value="P:negative regulation of protein-containing complex assembly"/>
    <property type="evidence" value="ECO:0007669"/>
    <property type="project" value="EnsemblFungi"/>
</dbReference>
<comment type="subcellular location">
    <subcellularLocation>
        <location evidence="1">Cytoplasm</location>
    </subcellularLocation>
</comment>